<proteinExistence type="predicted"/>
<reference evidence="1" key="1">
    <citation type="journal article" date="2020" name="Stud. Mycol.">
        <title>101 Dothideomycetes genomes: a test case for predicting lifestyles and emergence of pathogens.</title>
        <authorList>
            <person name="Haridas S."/>
            <person name="Albert R."/>
            <person name="Binder M."/>
            <person name="Bloem J."/>
            <person name="Labutti K."/>
            <person name="Salamov A."/>
            <person name="Andreopoulos B."/>
            <person name="Baker S."/>
            <person name="Barry K."/>
            <person name="Bills G."/>
            <person name="Bluhm B."/>
            <person name="Cannon C."/>
            <person name="Castanera R."/>
            <person name="Culley D."/>
            <person name="Daum C."/>
            <person name="Ezra D."/>
            <person name="Gonzalez J."/>
            <person name="Henrissat B."/>
            <person name="Kuo A."/>
            <person name="Liang C."/>
            <person name="Lipzen A."/>
            <person name="Lutzoni F."/>
            <person name="Magnuson J."/>
            <person name="Mondo S."/>
            <person name="Nolan M."/>
            <person name="Ohm R."/>
            <person name="Pangilinan J."/>
            <person name="Park H.-J."/>
            <person name="Ramirez L."/>
            <person name="Alfaro M."/>
            <person name="Sun H."/>
            <person name="Tritt A."/>
            <person name="Yoshinaga Y."/>
            <person name="Zwiers L.-H."/>
            <person name="Turgeon B."/>
            <person name="Goodwin S."/>
            <person name="Spatafora J."/>
            <person name="Crous P."/>
            <person name="Grigoriev I."/>
        </authorList>
    </citation>
    <scope>NUCLEOTIDE SEQUENCE</scope>
    <source>
        <strain evidence="1">CBS 260.36</strain>
    </source>
</reference>
<dbReference type="AlphaFoldDB" id="A0A9P4IXX7"/>
<dbReference type="OrthoDB" id="414463at2759"/>
<protein>
    <submittedName>
        <fullName evidence="1">Uncharacterized protein</fullName>
    </submittedName>
</protein>
<evidence type="ECO:0000313" key="2">
    <source>
        <dbReference type="Proteomes" id="UP000799439"/>
    </source>
</evidence>
<sequence length="194" mass="22101">MYPSRCSSCYQTSIFRPFRPIESALLFRICSHTCSSSAMSLIVTGKVMEAITVWLANDEDGDDYDVCEEVVPEIAAMFARNRWKLVYGGPALELMDVLGRDAAFRRVDVHGIIGEEPDEIPEFGIHEQAENVFDTGSLTWQLWCTSLTIRRAPGARLCRAEKRHELMQVELQRNASLQITSHPFPNDRRCTRIF</sequence>
<dbReference type="SUPFAM" id="SSF102405">
    <property type="entry name" value="MCP/YpsA-like"/>
    <property type="match status" value="1"/>
</dbReference>
<name>A0A9P4IXX7_9PEZI</name>
<dbReference type="Proteomes" id="UP000799439">
    <property type="component" value="Unassembled WGS sequence"/>
</dbReference>
<keyword evidence="2" id="KW-1185">Reference proteome</keyword>
<gene>
    <name evidence="1" type="ORF">K461DRAFT_154921</name>
</gene>
<evidence type="ECO:0000313" key="1">
    <source>
        <dbReference type="EMBL" id="KAF2151666.1"/>
    </source>
</evidence>
<dbReference type="EMBL" id="ML996087">
    <property type="protein sequence ID" value="KAF2151666.1"/>
    <property type="molecule type" value="Genomic_DNA"/>
</dbReference>
<accession>A0A9P4IXX7</accession>
<organism evidence="1 2">
    <name type="scientific">Myriangium duriaei CBS 260.36</name>
    <dbReference type="NCBI Taxonomy" id="1168546"/>
    <lineage>
        <taxon>Eukaryota</taxon>
        <taxon>Fungi</taxon>
        <taxon>Dikarya</taxon>
        <taxon>Ascomycota</taxon>
        <taxon>Pezizomycotina</taxon>
        <taxon>Dothideomycetes</taxon>
        <taxon>Dothideomycetidae</taxon>
        <taxon>Myriangiales</taxon>
        <taxon>Myriangiaceae</taxon>
        <taxon>Myriangium</taxon>
    </lineage>
</organism>
<comment type="caution">
    <text evidence="1">The sequence shown here is derived from an EMBL/GenBank/DDBJ whole genome shotgun (WGS) entry which is preliminary data.</text>
</comment>